<protein>
    <submittedName>
        <fullName evidence="1">Uncharacterized protein</fullName>
    </submittedName>
</protein>
<dbReference type="Proteomes" id="UP000254863">
    <property type="component" value="Unassembled WGS sequence"/>
</dbReference>
<reference evidence="1 2" key="1">
    <citation type="submission" date="2018-06" db="EMBL/GenBank/DDBJ databases">
        <authorList>
            <consortium name="Pathogen Informatics"/>
            <person name="Doyle S."/>
        </authorList>
    </citation>
    <scope>NUCLEOTIDE SEQUENCE [LARGE SCALE GENOMIC DNA]</scope>
    <source>
        <strain evidence="1 2">NCTC11685</strain>
    </source>
</reference>
<organism evidence="1 2">
    <name type="scientific">Klebsiella michiganensis</name>
    <dbReference type="NCBI Taxonomy" id="1134687"/>
    <lineage>
        <taxon>Bacteria</taxon>
        <taxon>Pseudomonadati</taxon>
        <taxon>Pseudomonadota</taxon>
        <taxon>Gammaproteobacteria</taxon>
        <taxon>Enterobacterales</taxon>
        <taxon>Enterobacteriaceae</taxon>
        <taxon>Klebsiella/Raoultella group</taxon>
        <taxon>Klebsiella</taxon>
    </lineage>
</organism>
<sequence>MQQGASLLGIEHQLRLTRDRRAELRLGLLLRRRSALDRQPGVGPGFPAAVEQAHILHPGVEHDLRHAGGGIHVATVQNHRGVMANTVFLPASL</sequence>
<name>A0A7H4N119_9ENTR</name>
<dbReference type="EMBL" id="UGMS01000001">
    <property type="protein sequence ID" value="STV73782.1"/>
    <property type="molecule type" value="Genomic_DNA"/>
</dbReference>
<evidence type="ECO:0000313" key="1">
    <source>
        <dbReference type="EMBL" id="STV73782.1"/>
    </source>
</evidence>
<gene>
    <name evidence="1" type="ORF">NCTC11685_00938</name>
</gene>
<proteinExistence type="predicted"/>
<comment type="caution">
    <text evidence="1">The sequence shown here is derived from an EMBL/GenBank/DDBJ whole genome shotgun (WGS) entry which is preliminary data.</text>
</comment>
<dbReference type="AlphaFoldDB" id="A0A7H4N119"/>
<accession>A0A7H4N119</accession>
<evidence type="ECO:0000313" key="2">
    <source>
        <dbReference type="Proteomes" id="UP000254863"/>
    </source>
</evidence>